<gene>
    <name evidence="1" type="ORF">TMI583_LOCUS20046</name>
</gene>
<dbReference type="Proteomes" id="UP000682733">
    <property type="component" value="Unassembled WGS sequence"/>
</dbReference>
<accession>A0A8S2L640</accession>
<feature type="non-terminal residue" evidence="1">
    <location>
        <position position="1"/>
    </location>
</feature>
<dbReference type="AlphaFoldDB" id="A0A8S2L640"/>
<protein>
    <submittedName>
        <fullName evidence="1">Uncharacterized protein</fullName>
    </submittedName>
</protein>
<dbReference type="EMBL" id="CAJOBA010014121">
    <property type="protein sequence ID" value="CAF3882305.1"/>
    <property type="molecule type" value="Genomic_DNA"/>
</dbReference>
<evidence type="ECO:0000313" key="1">
    <source>
        <dbReference type="EMBL" id="CAF3882305.1"/>
    </source>
</evidence>
<organism evidence="1 2">
    <name type="scientific">Didymodactylos carnosus</name>
    <dbReference type="NCBI Taxonomy" id="1234261"/>
    <lineage>
        <taxon>Eukaryota</taxon>
        <taxon>Metazoa</taxon>
        <taxon>Spiralia</taxon>
        <taxon>Gnathifera</taxon>
        <taxon>Rotifera</taxon>
        <taxon>Eurotatoria</taxon>
        <taxon>Bdelloidea</taxon>
        <taxon>Philodinida</taxon>
        <taxon>Philodinidae</taxon>
        <taxon>Didymodactylos</taxon>
    </lineage>
</organism>
<reference evidence="1" key="1">
    <citation type="submission" date="2021-02" db="EMBL/GenBank/DDBJ databases">
        <authorList>
            <person name="Nowell W R."/>
        </authorList>
    </citation>
    <scope>NUCLEOTIDE SEQUENCE</scope>
</reference>
<evidence type="ECO:0000313" key="2">
    <source>
        <dbReference type="Proteomes" id="UP000682733"/>
    </source>
</evidence>
<proteinExistence type="predicted"/>
<name>A0A8S2L640_9BILA</name>
<comment type="caution">
    <text evidence="1">The sequence shown here is derived from an EMBL/GenBank/DDBJ whole genome shotgun (WGS) entry which is preliminary data.</text>
</comment>
<sequence>EPEIVVYSIFDRQNMHVSLYDELIDTILHIIDRLDLRVEKEKQGGTEYDNEILFTQN</sequence>